<dbReference type="RefSeq" id="WP_100113510.1">
    <property type="nucleotide sequence ID" value="NZ_MDVB01000055.1"/>
</dbReference>
<dbReference type="AlphaFoldDB" id="A0A2N9WUJ0"/>
<evidence type="ECO:0000313" key="1">
    <source>
        <dbReference type="EMBL" id="PIT16264.1"/>
    </source>
</evidence>
<protein>
    <submittedName>
        <fullName evidence="1">Uncharacterized protein</fullName>
    </submittedName>
</protein>
<reference evidence="1 2" key="1">
    <citation type="journal article" date="2017" name="MBio">
        <title>Type VI secretion-mediated competition in the bee gut microbiome.</title>
        <authorList>
            <person name="Steele M.I."/>
            <person name="Kwong W.K."/>
            <person name="Powell J.E."/>
            <person name="Whiteley M."/>
            <person name="Moran N.A."/>
        </authorList>
    </citation>
    <scope>NUCLEOTIDE SEQUENCE [LARGE SCALE GENOMIC DNA]</scope>
    <source>
        <strain evidence="1 2">App2-2</strain>
    </source>
</reference>
<dbReference type="EMBL" id="MDVB01000055">
    <property type="protein sequence ID" value="PIT16264.1"/>
    <property type="molecule type" value="Genomic_DNA"/>
</dbReference>
<accession>A0A2N9WUJ0</accession>
<organism evidence="1 2">
    <name type="scientific">Snodgrassella alvi</name>
    <dbReference type="NCBI Taxonomy" id="1196083"/>
    <lineage>
        <taxon>Bacteria</taxon>
        <taxon>Pseudomonadati</taxon>
        <taxon>Pseudomonadota</taxon>
        <taxon>Betaproteobacteria</taxon>
        <taxon>Neisseriales</taxon>
        <taxon>Neisseriaceae</taxon>
        <taxon>Snodgrassella</taxon>
    </lineage>
</organism>
<gene>
    <name evidence="1" type="ORF">BGI32_04890</name>
</gene>
<sequence>MRLLNNVLKHLLCIWLGLTGAICIASGMSVDERAFIEFIEQQFSVQATVERIPAEQVHTIVSRNLDRRLEKLIIKVDGINLRIMPINNTVTPIQLALLELSYLDEVTAAQALRQLGKSRYFQHSKILIPFSVVQAGHQLLIVFTENTENSRATAVVKNFPTEVCSECRSKSGKT</sequence>
<comment type="caution">
    <text evidence="1">The sequence shown here is derived from an EMBL/GenBank/DDBJ whole genome shotgun (WGS) entry which is preliminary data.</text>
</comment>
<evidence type="ECO:0000313" key="2">
    <source>
        <dbReference type="Proteomes" id="UP000231293"/>
    </source>
</evidence>
<name>A0A2N9WUJ0_9NEIS</name>
<proteinExistence type="predicted"/>
<dbReference type="Proteomes" id="UP000231293">
    <property type="component" value="Unassembled WGS sequence"/>
</dbReference>